<sequence length="120" mass="13442">MTVPLRTHSFRIHPAPGRLSGSSGPVVTAVIRSGRGYRVIRRVRLAQATGSRRASLWQRILSVLHPSADAELLYDRQSWRRALHQERLEFPAPLMLGGQLTFLPGTSRSRYQRVTSKGGL</sequence>
<proteinExistence type="predicted"/>
<accession>A0ABQ2EVD4</accession>
<comment type="caution">
    <text evidence="1">The sequence shown here is derived from an EMBL/GenBank/DDBJ whole genome shotgun (WGS) entry which is preliminary data.</text>
</comment>
<evidence type="ECO:0000313" key="1">
    <source>
        <dbReference type="EMBL" id="GGK27454.1"/>
    </source>
</evidence>
<gene>
    <name evidence="1" type="ORF">GCM10008955_21580</name>
</gene>
<dbReference type="EMBL" id="BMPP01000008">
    <property type="protein sequence ID" value="GGK27454.1"/>
    <property type="molecule type" value="Genomic_DNA"/>
</dbReference>
<reference evidence="2" key="1">
    <citation type="journal article" date="2019" name="Int. J. Syst. Evol. Microbiol.">
        <title>The Global Catalogue of Microorganisms (GCM) 10K type strain sequencing project: providing services to taxonomists for standard genome sequencing and annotation.</title>
        <authorList>
            <consortium name="The Broad Institute Genomics Platform"/>
            <consortium name="The Broad Institute Genome Sequencing Center for Infectious Disease"/>
            <person name="Wu L."/>
            <person name="Ma J."/>
        </authorList>
    </citation>
    <scope>NUCLEOTIDE SEQUENCE [LARGE SCALE GENOMIC DNA]</scope>
    <source>
        <strain evidence="2">JCM 30331</strain>
    </source>
</reference>
<dbReference type="RefSeq" id="WP_189008126.1">
    <property type="nucleotide sequence ID" value="NZ_BMPP01000008.1"/>
</dbReference>
<name>A0ABQ2EVD4_9DEIO</name>
<protein>
    <submittedName>
        <fullName evidence="1">Uncharacterized protein</fullName>
    </submittedName>
</protein>
<keyword evidence="2" id="KW-1185">Reference proteome</keyword>
<evidence type="ECO:0000313" key="2">
    <source>
        <dbReference type="Proteomes" id="UP000647587"/>
    </source>
</evidence>
<dbReference type="Proteomes" id="UP000647587">
    <property type="component" value="Unassembled WGS sequence"/>
</dbReference>
<organism evidence="1 2">
    <name type="scientific">Deinococcus malanensis</name>
    <dbReference type="NCBI Taxonomy" id="1706855"/>
    <lineage>
        <taxon>Bacteria</taxon>
        <taxon>Thermotogati</taxon>
        <taxon>Deinococcota</taxon>
        <taxon>Deinococci</taxon>
        <taxon>Deinococcales</taxon>
        <taxon>Deinococcaceae</taxon>
        <taxon>Deinococcus</taxon>
    </lineage>
</organism>